<dbReference type="InterPro" id="IPR042099">
    <property type="entry name" value="ANL_N_sf"/>
</dbReference>
<dbReference type="Proteomes" id="UP000320011">
    <property type="component" value="Unassembled WGS sequence"/>
</dbReference>
<dbReference type="SUPFAM" id="SSF56801">
    <property type="entry name" value="Acetyl-CoA synthetase-like"/>
    <property type="match status" value="1"/>
</dbReference>
<sequence>MRPSPESTASLDELLRRRAIAEPTRVVYTFFTAGGADDEHLTYAGLDAAARARAAWLSEHFFPGERVFLPGVPGSPYTKALFGCLYAGLIPVPGTDGAREVDTGALDRLSPESWAPRWQPAEFPPAVRAFHREVLRDCARLTAALDLREDDEPLGRLRANGGAALARQHYLALYAGVPATFPPTGPVTL</sequence>
<dbReference type="EMBL" id="VJWX01000460">
    <property type="protein sequence ID" value="TVT27974.1"/>
    <property type="molecule type" value="Genomic_DNA"/>
</dbReference>
<reference evidence="2 3" key="2">
    <citation type="submission" date="2019-08" db="EMBL/GenBank/DDBJ databases">
        <title>Amycolatopsis acidicola sp. nov., isolated from peat swamp forest soil.</title>
        <authorList>
            <person name="Srisuk N."/>
        </authorList>
    </citation>
    <scope>NUCLEOTIDE SEQUENCE [LARGE SCALE GENOMIC DNA]</scope>
    <source>
        <strain evidence="2 3">TBRC 6029</strain>
    </source>
</reference>
<protein>
    <submittedName>
        <fullName evidence="2">AMP-binding protein</fullName>
    </submittedName>
</protein>
<dbReference type="PANTHER" id="PTHR22754:SF32">
    <property type="entry name" value="DISCO-INTERACTING PROTEIN 2"/>
    <property type="match status" value="1"/>
</dbReference>
<organism evidence="2 3">
    <name type="scientific">Amycolatopsis rhizosphaerae</name>
    <dbReference type="NCBI Taxonomy" id="2053003"/>
    <lineage>
        <taxon>Bacteria</taxon>
        <taxon>Bacillati</taxon>
        <taxon>Actinomycetota</taxon>
        <taxon>Actinomycetes</taxon>
        <taxon>Pseudonocardiales</taxon>
        <taxon>Pseudonocardiaceae</taxon>
        <taxon>Amycolatopsis</taxon>
    </lineage>
</organism>
<dbReference type="AlphaFoldDB" id="A0A558AUL8"/>
<dbReference type="PANTHER" id="PTHR22754">
    <property type="entry name" value="DISCO-INTERACTING PROTEIN 2 DIP2 -RELATED"/>
    <property type="match status" value="1"/>
</dbReference>
<evidence type="ECO:0000313" key="3">
    <source>
        <dbReference type="Proteomes" id="UP000320011"/>
    </source>
</evidence>
<comment type="caution">
    <text evidence="2">The sequence shown here is derived from an EMBL/GenBank/DDBJ whole genome shotgun (WGS) entry which is preliminary data.</text>
</comment>
<dbReference type="GO" id="GO:0006633">
    <property type="term" value="P:fatty acid biosynthetic process"/>
    <property type="evidence" value="ECO:0007669"/>
    <property type="project" value="TreeGrafter"/>
</dbReference>
<dbReference type="Gene3D" id="3.40.50.12780">
    <property type="entry name" value="N-terminal domain of ligase-like"/>
    <property type="match status" value="1"/>
</dbReference>
<comment type="similarity">
    <text evidence="1">Belongs to the ATP-dependent AMP-binding enzyme family.</text>
</comment>
<dbReference type="GO" id="GO:0005886">
    <property type="term" value="C:plasma membrane"/>
    <property type="evidence" value="ECO:0007669"/>
    <property type="project" value="TreeGrafter"/>
</dbReference>
<accession>A0A558AUL8</accession>
<name>A0A558AUL8_9PSEU</name>
<reference evidence="2 3" key="1">
    <citation type="submission" date="2019-07" db="EMBL/GenBank/DDBJ databases">
        <authorList>
            <person name="Duangmal K."/>
            <person name="Teo W.F.A."/>
        </authorList>
    </citation>
    <scope>NUCLEOTIDE SEQUENCE [LARGE SCALE GENOMIC DNA]</scope>
    <source>
        <strain evidence="2 3">TBRC 6029</strain>
    </source>
</reference>
<keyword evidence="3" id="KW-1185">Reference proteome</keyword>
<evidence type="ECO:0000256" key="1">
    <source>
        <dbReference type="ARBA" id="ARBA00006432"/>
    </source>
</evidence>
<gene>
    <name evidence="2" type="ORF">FNH05_30570</name>
</gene>
<proteinExistence type="inferred from homology"/>
<feature type="non-terminal residue" evidence="2">
    <location>
        <position position="189"/>
    </location>
</feature>
<dbReference type="GO" id="GO:0070566">
    <property type="term" value="F:adenylyltransferase activity"/>
    <property type="evidence" value="ECO:0007669"/>
    <property type="project" value="TreeGrafter"/>
</dbReference>
<dbReference type="OrthoDB" id="4079985at2"/>
<evidence type="ECO:0000313" key="2">
    <source>
        <dbReference type="EMBL" id="TVT27974.1"/>
    </source>
</evidence>